<dbReference type="EMBL" id="SACN01000002">
    <property type="protein sequence ID" value="RVT90907.1"/>
    <property type="molecule type" value="Genomic_DNA"/>
</dbReference>
<comment type="similarity">
    <text evidence="1">Belongs to the LysR transcriptional regulatory family.</text>
</comment>
<evidence type="ECO:0000313" key="4">
    <source>
        <dbReference type="Proteomes" id="UP000282971"/>
    </source>
</evidence>
<accession>A0A437LZS3</accession>
<evidence type="ECO:0000259" key="2">
    <source>
        <dbReference type="Pfam" id="PF03466"/>
    </source>
</evidence>
<keyword evidence="4" id="KW-1185">Reference proteome</keyword>
<dbReference type="Gene3D" id="3.40.190.290">
    <property type="match status" value="1"/>
</dbReference>
<dbReference type="Pfam" id="PF03466">
    <property type="entry name" value="LysR_substrate"/>
    <property type="match status" value="1"/>
</dbReference>
<dbReference type="AlphaFoldDB" id="A0A437LZS3"/>
<protein>
    <submittedName>
        <fullName evidence="3">LysR family transcriptional regulator</fullName>
    </submittedName>
</protein>
<dbReference type="GO" id="GO:0006351">
    <property type="term" value="P:DNA-templated transcription"/>
    <property type="evidence" value="ECO:0007669"/>
    <property type="project" value="TreeGrafter"/>
</dbReference>
<dbReference type="OrthoDB" id="9813056at2"/>
<dbReference type="InterPro" id="IPR005119">
    <property type="entry name" value="LysR_subst-bd"/>
</dbReference>
<evidence type="ECO:0000313" key="3">
    <source>
        <dbReference type="EMBL" id="RVT90907.1"/>
    </source>
</evidence>
<evidence type="ECO:0000256" key="1">
    <source>
        <dbReference type="ARBA" id="ARBA00009437"/>
    </source>
</evidence>
<name>A0A437LZS3_9SPHN</name>
<dbReference type="RefSeq" id="WP_127744922.1">
    <property type="nucleotide sequence ID" value="NZ_SACN01000002.1"/>
</dbReference>
<comment type="caution">
    <text evidence="3">The sequence shown here is derived from an EMBL/GenBank/DDBJ whole genome shotgun (WGS) entry which is preliminary data.</text>
</comment>
<dbReference type="SUPFAM" id="SSF53850">
    <property type="entry name" value="Periplasmic binding protein-like II"/>
    <property type="match status" value="1"/>
</dbReference>
<dbReference type="GO" id="GO:0043565">
    <property type="term" value="F:sequence-specific DNA binding"/>
    <property type="evidence" value="ECO:0007669"/>
    <property type="project" value="TreeGrafter"/>
</dbReference>
<proteinExistence type="inferred from homology"/>
<dbReference type="InterPro" id="IPR058163">
    <property type="entry name" value="LysR-type_TF_proteobact-type"/>
</dbReference>
<dbReference type="PANTHER" id="PTHR30537">
    <property type="entry name" value="HTH-TYPE TRANSCRIPTIONAL REGULATOR"/>
    <property type="match status" value="1"/>
</dbReference>
<dbReference type="PANTHER" id="PTHR30537:SF1">
    <property type="entry name" value="HTH-TYPE TRANSCRIPTIONAL REGULATOR PGRR"/>
    <property type="match status" value="1"/>
</dbReference>
<organism evidence="3 4">
    <name type="scientific">Sphingomonas crocodyli</name>
    <dbReference type="NCBI Taxonomy" id="1979270"/>
    <lineage>
        <taxon>Bacteria</taxon>
        <taxon>Pseudomonadati</taxon>
        <taxon>Pseudomonadota</taxon>
        <taxon>Alphaproteobacteria</taxon>
        <taxon>Sphingomonadales</taxon>
        <taxon>Sphingomonadaceae</taxon>
        <taxon>Sphingomonas</taxon>
    </lineage>
</organism>
<dbReference type="Proteomes" id="UP000282971">
    <property type="component" value="Unassembled WGS sequence"/>
</dbReference>
<dbReference type="GO" id="GO:0003700">
    <property type="term" value="F:DNA-binding transcription factor activity"/>
    <property type="evidence" value="ECO:0007669"/>
    <property type="project" value="TreeGrafter"/>
</dbReference>
<feature type="domain" description="LysR substrate-binding" evidence="2">
    <location>
        <begin position="21"/>
        <end position="222"/>
    </location>
</feature>
<sequence>MAPALSSISEALEIVEGLRATPSGRIRLNSSEVAAARLLPALADFMARYPQIDVELRSDGLLSDVVADGFDAGIRLAEAVPQDMVAVSLSDEEQLIVVASPVYLAARKAPQRPEDLADHDCIPARLPSGRVMAWEFERDGATFAVPVRGRAQMGSVALAYQAAVLGLGIAYVSRCEADQALAQGRLVQLLGDWTPPFPGLRLYYPRQRHHSAAFRLFLDFVRGGRIRI</sequence>
<gene>
    <name evidence="3" type="ORF">EOD43_15315</name>
</gene>
<reference evidence="3 4" key="1">
    <citation type="submission" date="2019-01" db="EMBL/GenBank/DDBJ databases">
        <authorList>
            <person name="Chen W.-M."/>
        </authorList>
    </citation>
    <scope>NUCLEOTIDE SEQUENCE [LARGE SCALE GENOMIC DNA]</scope>
    <source>
        <strain evidence="3 4">CCP-7</strain>
    </source>
</reference>